<accession>A0A2K0TT24</accession>
<dbReference type="Gene3D" id="2.120.10.70">
    <property type="entry name" value="Fucose-specific lectin"/>
    <property type="match status" value="1"/>
</dbReference>
<dbReference type="SUPFAM" id="SSF89372">
    <property type="entry name" value="Fucose-specific lectin"/>
    <property type="match status" value="1"/>
</dbReference>
<evidence type="ECO:0000313" key="1">
    <source>
        <dbReference type="EMBL" id="PNP48679.1"/>
    </source>
</evidence>
<protein>
    <recommendedName>
        <fullName evidence="3">Fucose-specific lectin</fullName>
    </recommendedName>
</protein>
<dbReference type="Proteomes" id="UP000236546">
    <property type="component" value="Unassembled WGS sequence"/>
</dbReference>
<organism evidence="1 2">
    <name type="scientific">Trichoderma gamsii</name>
    <dbReference type="NCBI Taxonomy" id="398673"/>
    <lineage>
        <taxon>Eukaryota</taxon>
        <taxon>Fungi</taxon>
        <taxon>Dikarya</taxon>
        <taxon>Ascomycota</taxon>
        <taxon>Pezizomycotina</taxon>
        <taxon>Sordariomycetes</taxon>
        <taxon>Hypocreomycetidae</taxon>
        <taxon>Hypocreales</taxon>
        <taxon>Hypocreaceae</taxon>
        <taxon>Trichoderma</taxon>
    </lineage>
</organism>
<dbReference type="AlphaFoldDB" id="A0A2K0TT24"/>
<dbReference type="OrthoDB" id="5426604at2759"/>
<gene>
    <name evidence="1" type="ORF">TGAMA5MH_00370</name>
</gene>
<name>A0A2K0TT24_9HYPO</name>
<sequence>MASNALIWNPLTKKDDRLLVYYNSSKANLGLRQWTTGEDPTWGSVFAEKEESAKGNIKVGTGLTALRLRDWIRVYGIVSAKNATTGIDDDYISLLSPVIQSLSIKTDYGRLTGSGNGKDKGWLYFLVSDPPVIHERDLDNSNSVPIAKGSTLLKQETPPALTGLASTYAQKAGKRWAFYQASDKVLHGLEVQGSNDRKITSNARPGSPLAATSFVHKEVEVLVLYWIRDADGVLTRSHSTNGGQNWQEKDLEVIPSLETLSAASNATFEQIAVVFSANDTNEPQIIKDEWESILNV</sequence>
<proteinExistence type="predicted"/>
<evidence type="ECO:0000313" key="2">
    <source>
        <dbReference type="Proteomes" id="UP000236546"/>
    </source>
</evidence>
<reference evidence="1 2" key="1">
    <citation type="submission" date="2017-02" db="EMBL/GenBank/DDBJ databases">
        <title>Genomes of Trichoderma spp. with biocontrol activity.</title>
        <authorList>
            <person name="Gardiner D."/>
            <person name="Kazan K."/>
            <person name="Vos C."/>
            <person name="Harvey P."/>
        </authorList>
    </citation>
    <scope>NUCLEOTIDE SEQUENCE [LARGE SCALE GENOMIC DNA]</scope>
    <source>
        <strain evidence="1 2">A5MH</strain>
    </source>
</reference>
<dbReference type="EMBL" id="MTYH01000003">
    <property type="protein sequence ID" value="PNP48679.1"/>
    <property type="molecule type" value="Genomic_DNA"/>
</dbReference>
<evidence type="ECO:0008006" key="3">
    <source>
        <dbReference type="Google" id="ProtNLM"/>
    </source>
</evidence>
<comment type="caution">
    <text evidence="1">The sequence shown here is derived from an EMBL/GenBank/DDBJ whole genome shotgun (WGS) entry which is preliminary data.</text>
</comment>